<evidence type="ECO:0000313" key="3">
    <source>
        <dbReference type="EMBL" id="KAI5060725.1"/>
    </source>
</evidence>
<dbReference type="EMBL" id="JABFUD020000024">
    <property type="protein sequence ID" value="KAI5060725.1"/>
    <property type="molecule type" value="Genomic_DNA"/>
</dbReference>
<dbReference type="OrthoDB" id="423313at2759"/>
<dbReference type="AlphaFoldDB" id="A0A9D4U3K9"/>
<dbReference type="PROSITE" id="PS51354">
    <property type="entry name" value="GLUTAREDOXIN_2"/>
    <property type="match status" value="1"/>
</dbReference>
<evidence type="ECO:0000259" key="2">
    <source>
        <dbReference type="Pfam" id="PF00462"/>
    </source>
</evidence>
<keyword evidence="4" id="KW-1185">Reference proteome</keyword>
<feature type="region of interest" description="Disordered" evidence="1">
    <location>
        <begin position="103"/>
        <end position="126"/>
    </location>
</feature>
<organism evidence="3 4">
    <name type="scientific">Adiantum capillus-veneris</name>
    <name type="common">Maidenhair fern</name>
    <dbReference type="NCBI Taxonomy" id="13818"/>
    <lineage>
        <taxon>Eukaryota</taxon>
        <taxon>Viridiplantae</taxon>
        <taxon>Streptophyta</taxon>
        <taxon>Embryophyta</taxon>
        <taxon>Tracheophyta</taxon>
        <taxon>Polypodiopsida</taxon>
        <taxon>Polypodiidae</taxon>
        <taxon>Polypodiales</taxon>
        <taxon>Pteridineae</taxon>
        <taxon>Pteridaceae</taxon>
        <taxon>Vittarioideae</taxon>
        <taxon>Adiantum</taxon>
    </lineage>
</organism>
<evidence type="ECO:0000313" key="4">
    <source>
        <dbReference type="Proteomes" id="UP000886520"/>
    </source>
</evidence>
<comment type="caution">
    <text evidence="3">The sequence shown here is derived from an EMBL/GenBank/DDBJ whole genome shotgun (WGS) entry which is preliminary data.</text>
</comment>
<dbReference type="PANTHER" id="PTHR45669">
    <property type="entry name" value="GLUTAREDOXIN DOMAIN-CONTAINING CYSTEINE-RICH PROTEIN CG12206-RELATED"/>
    <property type="match status" value="1"/>
</dbReference>
<evidence type="ECO:0000256" key="1">
    <source>
        <dbReference type="SAM" id="MobiDB-lite"/>
    </source>
</evidence>
<reference evidence="3" key="1">
    <citation type="submission" date="2021-01" db="EMBL/GenBank/DDBJ databases">
        <title>Adiantum capillus-veneris genome.</title>
        <authorList>
            <person name="Fang Y."/>
            <person name="Liao Q."/>
        </authorList>
    </citation>
    <scope>NUCLEOTIDE SEQUENCE</scope>
    <source>
        <strain evidence="3">H3</strain>
        <tissue evidence="3">Leaf</tissue>
    </source>
</reference>
<gene>
    <name evidence="3" type="ORF">GOP47_0025145</name>
</gene>
<dbReference type="InterPro" id="IPR036249">
    <property type="entry name" value="Thioredoxin-like_sf"/>
</dbReference>
<protein>
    <recommendedName>
        <fullName evidence="2">Glutaredoxin domain-containing protein</fullName>
    </recommendedName>
</protein>
<name>A0A9D4U3K9_ADICA</name>
<dbReference type="Gene3D" id="3.40.30.10">
    <property type="entry name" value="Glutaredoxin"/>
    <property type="match status" value="1"/>
</dbReference>
<dbReference type="CDD" id="cd03031">
    <property type="entry name" value="GRX_GRX_like"/>
    <property type="match status" value="1"/>
</dbReference>
<dbReference type="InterPro" id="IPR002109">
    <property type="entry name" value="Glutaredoxin"/>
</dbReference>
<accession>A0A9D4U3K9</accession>
<feature type="domain" description="Glutaredoxin" evidence="2">
    <location>
        <begin position="372"/>
        <end position="438"/>
    </location>
</feature>
<feature type="region of interest" description="Disordered" evidence="1">
    <location>
        <begin position="320"/>
        <end position="360"/>
    </location>
</feature>
<feature type="compositionally biased region" description="Low complexity" evidence="1">
    <location>
        <begin position="326"/>
        <end position="346"/>
    </location>
</feature>
<sequence>MGCASSKAVRNEIIAEKGFSKGISMPSTLPQQLPDDFHIVALTSSTYGILKVDTPKPPEEDTKDGNMGAHSVKEVLNKLNNLESKEEAAPQSWLEVSSMLENLKPDLDKPPNNPKSGKGANKPQQPDAIDIHDIMLDLDEDTGLVRPKARKLANLKKSGKSLPIHTLEELDKRAGGKMNDLKHAASQPVSIADVRASLKPVGTAKPSTTAHEKTTTAPLQQYKEHKLNSATAELAHDGGIKRDSELIDDSFLQSYKSAFNTLSEDEWKVMEALCQDSDTDLHRNSGEESCVVELLVDMEQTDEHVAESGSFESEVISFPVEDDESTSSSAEGSLTSTSLGTTESMSGKGGVDEKSPLEDYEELCPPGGKQAVVLYTTSMRGIRKTYEDCLKAREIMKSYGVMVDERDVSMHLEYRNELRELMQRVVTVPRLFVKGRYIGGGEVIAKLAEDGQLALILEGATRTRCGTEGAACDGCAGAKFVPCLECSGSCKVVNDRKQVVRCSECNENGLIQCPICS</sequence>
<dbReference type="SUPFAM" id="SSF52833">
    <property type="entry name" value="Thioredoxin-like"/>
    <property type="match status" value="1"/>
</dbReference>
<dbReference type="PANTHER" id="PTHR45669:SF22">
    <property type="entry name" value="GLUTAREDOXIN DOMAIN-CONTAINING CYSTEINE-RICH PROTEIN CG12206-RELATED"/>
    <property type="match status" value="1"/>
</dbReference>
<dbReference type="Pfam" id="PF00462">
    <property type="entry name" value="Glutaredoxin"/>
    <property type="match status" value="1"/>
</dbReference>
<dbReference type="Proteomes" id="UP000886520">
    <property type="component" value="Chromosome 24"/>
</dbReference>
<proteinExistence type="predicted"/>
<dbReference type="Pfam" id="PF23733">
    <property type="entry name" value="GRXCR1-2_C"/>
    <property type="match status" value="1"/>
</dbReference>